<feature type="domain" description="Heterokaryon incompatibility" evidence="2">
    <location>
        <begin position="352"/>
        <end position="440"/>
    </location>
</feature>
<evidence type="ECO:0000313" key="4">
    <source>
        <dbReference type="Proteomes" id="UP000294003"/>
    </source>
</evidence>
<evidence type="ECO:0000259" key="2">
    <source>
        <dbReference type="Pfam" id="PF06985"/>
    </source>
</evidence>
<dbReference type="InterPro" id="IPR010730">
    <property type="entry name" value="HET"/>
</dbReference>
<name>A0ABY0HH04_9PEZI</name>
<feature type="region of interest" description="Disordered" evidence="1">
    <location>
        <begin position="1"/>
        <end position="22"/>
    </location>
</feature>
<dbReference type="EMBL" id="QJNS01000056">
    <property type="protein sequence ID" value="RYO90468.1"/>
    <property type="molecule type" value="Genomic_DNA"/>
</dbReference>
<gene>
    <name evidence="3" type="ORF">DL762_002672</name>
</gene>
<organism evidence="3 4">
    <name type="scientific">Monosporascus cannonballus</name>
    <dbReference type="NCBI Taxonomy" id="155416"/>
    <lineage>
        <taxon>Eukaryota</taxon>
        <taxon>Fungi</taxon>
        <taxon>Dikarya</taxon>
        <taxon>Ascomycota</taxon>
        <taxon>Pezizomycotina</taxon>
        <taxon>Sordariomycetes</taxon>
        <taxon>Xylariomycetidae</taxon>
        <taxon>Xylariales</taxon>
        <taxon>Xylariales incertae sedis</taxon>
        <taxon>Monosporascus</taxon>
    </lineage>
</organism>
<dbReference type="Pfam" id="PF06985">
    <property type="entry name" value="HET"/>
    <property type="match status" value="1"/>
</dbReference>
<keyword evidence="4" id="KW-1185">Reference proteome</keyword>
<accession>A0ABY0HH04</accession>
<dbReference type="PANTHER" id="PTHR24148:SF64">
    <property type="entry name" value="HETEROKARYON INCOMPATIBILITY DOMAIN-CONTAINING PROTEIN"/>
    <property type="match status" value="1"/>
</dbReference>
<sequence>MADGGSPRQDCSDRDDDGSQIDYNNEEQLGQRLASMQQQLTMVGLIGGDIPEEPVARFNYLDRLARWYTARFLGDGSCLEEALSYSGQAKAQIPSQIEDSLFREPDGEGFGDRYMFLRVYAWHKDKNPQNARRLVDAIEWKFHVAPGSRTLQDIGLLGLSKAGIYRQTKDAEDLAGAIQSCQDFLGTLQGILESISDPQDSVEGRELYPSVLSCLSQLLYHEFRSSGKYGLLELSIKMGNDVFIKVPDAERPDLGMSLGRAFIAYSFNYKVWDVHRSKQRVLDWSFLDEKERSSTVAETPTLRIDPANALYDEFPLASDNSQIRLLQLKAGAGDDPVTCFLEVVDLEGCPEYDALSYVWGDPCVTDSITLHGKQHDITINLYDALRRLRKSDKHRRLWIDALCINQGDTKEKEGQIGLMDKIYSRAKEVCMWLGEPTRTRVFSDGPRDIPCHVAAAEMLEKAFPSVYPQIKPHLSILKDGEFEQISSADALELTPILYRLPFSMRPIPSAPDESILSGSTPAQDNRNFSDETAALLRVTANMNLCMDLEEVVKRNAWHQDTIKETPAYFNWGNESQIPWYLESKLSGVDWPICGAFLLLNLLAMDVHFHDMPFFGTKGFSCMSGATAQAWNKSCYSLYQILTSKYWSRAWILQEIVLAQTPSLYFGKHILPYHRLIRAMMNFDRHYKTCCKDVVPAGQTSACETQNWWIKLHNAFTNRIESTSEMWFERKVNESRGEDASLQVTDVMMSNFKNREATEPRDLVFSMFGLIKNDGPDAIPVDYSMPVEEAFARAMARALGESKHYHTAFSFAGYGRSDELKYKLPSWCIDMTAPLEWSGPFAEISPRFDAFPDVLGDVQMEKDLCLSITSAKVDIVTRVSATGQCCAHSDWDDTIHNIHQWRECASLAKDTRNITLTDTEANFWTTILGGCLPPSTSAIQTSPSSYERITNTDLDLIPHWQAWLHDPSRNPDLSMFQAEYTNAVDVRWLSKVEEYSRFNRRLHYAMMNKRFFVTEKGRFGAGAGSEDLEHFTRVEEGDEVHLVGGCRVPVVLRLVGKVKGGGAKYGNDPAGFSADLKTCVHDEGLVYQLVGPCYVDGIMDGEAMKEDGFSSRRIYLR</sequence>
<evidence type="ECO:0000313" key="3">
    <source>
        <dbReference type="EMBL" id="RYO90468.1"/>
    </source>
</evidence>
<evidence type="ECO:0000256" key="1">
    <source>
        <dbReference type="SAM" id="MobiDB-lite"/>
    </source>
</evidence>
<dbReference type="Proteomes" id="UP000294003">
    <property type="component" value="Unassembled WGS sequence"/>
</dbReference>
<dbReference type="PANTHER" id="PTHR24148">
    <property type="entry name" value="ANKYRIN REPEAT DOMAIN-CONTAINING PROTEIN 39 HOMOLOG-RELATED"/>
    <property type="match status" value="1"/>
</dbReference>
<proteinExistence type="predicted"/>
<comment type="caution">
    <text evidence="3">The sequence shown here is derived from an EMBL/GenBank/DDBJ whole genome shotgun (WGS) entry which is preliminary data.</text>
</comment>
<dbReference type="InterPro" id="IPR052895">
    <property type="entry name" value="HetReg/Transcr_Mod"/>
</dbReference>
<protein>
    <recommendedName>
        <fullName evidence="2">Heterokaryon incompatibility domain-containing protein</fullName>
    </recommendedName>
</protein>
<reference evidence="3 4" key="1">
    <citation type="submission" date="2018-06" db="EMBL/GenBank/DDBJ databases">
        <title>Complete Genomes of Monosporascus.</title>
        <authorList>
            <person name="Robinson A.J."/>
            <person name="Natvig D.O."/>
        </authorList>
    </citation>
    <scope>NUCLEOTIDE SEQUENCE [LARGE SCALE GENOMIC DNA]</scope>
    <source>
        <strain evidence="3 4">CBS 609.92</strain>
    </source>
</reference>